<dbReference type="EMBL" id="CAJNDS010001524">
    <property type="protein sequence ID" value="CAE7263505.1"/>
    <property type="molecule type" value="Genomic_DNA"/>
</dbReference>
<organism evidence="2 3">
    <name type="scientific">Symbiodinium natans</name>
    <dbReference type="NCBI Taxonomy" id="878477"/>
    <lineage>
        <taxon>Eukaryota</taxon>
        <taxon>Sar</taxon>
        <taxon>Alveolata</taxon>
        <taxon>Dinophyceae</taxon>
        <taxon>Suessiales</taxon>
        <taxon>Symbiodiniaceae</taxon>
        <taxon>Symbiodinium</taxon>
    </lineage>
</organism>
<feature type="region of interest" description="Disordered" evidence="1">
    <location>
        <begin position="1"/>
        <end position="36"/>
    </location>
</feature>
<evidence type="ECO:0000313" key="2">
    <source>
        <dbReference type="EMBL" id="CAE7263505.1"/>
    </source>
</evidence>
<accession>A0A812MI02</accession>
<dbReference type="Proteomes" id="UP000604046">
    <property type="component" value="Unassembled WGS sequence"/>
</dbReference>
<feature type="compositionally biased region" description="Polar residues" evidence="1">
    <location>
        <begin position="1"/>
        <end position="16"/>
    </location>
</feature>
<comment type="caution">
    <text evidence="2">The sequence shown here is derived from an EMBL/GenBank/DDBJ whole genome shotgun (WGS) entry which is preliminary data.</text>
</comment>
<sequence>MASTSWERTSHATSSEPESEPLPRLQSPDDAHSEASASSNAREVLIILSFRTLFIYYFTEMLQRHEVSHQLDGDDMQHVAASVDAGQEIAIFWRFGTAEFLRWILAEGAYPLQVAFICSSMEEADLRAAMCKVIEHLGFSVSEHEDGLEVDRRMIYVFGWNYVEFPFEAQADAVRVRRVLVGQILAKTGCHRDSSLLVIERTGVYLEDESHNMLVIPPFISDVFDTWAWEAAPDPELENLRRYLDRIMYKVHCEASIGMREHLENEPYEGV</sequence>
<gene>
    <name evidence="2" type="ORF">SNAT2548_LOCUS13851</name>
</gene>
<protein>
    <submittedName>
        <fullName evidence="2">Uncharacterized protein</fullName>
    </submittedName>
</protein>
<evidence type="ECO:0000313" key="3">
    <source>
        <dbReference type="Proteomes" id="UP000604046"/>
    </source>
</evidence>
<keyword evidence="3" id="KW-1185">Reference proteome</keyword>
<evidence type="ECO:0000256" key="1">
    <source>
        <dbReference type="SAM" id="MobiDB-lite"/>
    </source>
</evidence>
<dbReference type="AlphaFoldDB" id="A0A812MI02"/>
<proteinExistence type="predicted"/>
<name>A0A812MI02_9DINO</name>
<dbReference type="OrthoDB" id="406227at2759"/>
<reference evidence="2" key="1">
    <citation type="submission" date="2021-02" db="EMBL/GenBank/DDBJ databases">
        <authorList>
            <person name="Dougan E. K."/>
            <person name="Rhodes N."/>
            <person name="Thang M."/>
            <person name="Chan C."/>
        </authorList>
    </citation>
    <scope>NUCLEOTIDE SEQUENCE</scope>
</reference>